<comment type="similarity">
    <text evidence="3">Belongs to the bZIP family.</text>
</comment>
<evidence type="ECO:0000313" key="12">
    <source>
        <dbReference type="Proteomes" id="UP000231279"/>
    </source>
</evidence>
<dbReference type="Gene3D" id="1.20.5.170">
    <property type="match status" value="1"/>
</dbReference>
<sequence>MVDREFVEDELPIDWDGLLDNIPDDLNYDLCDQPLAGGLSNSLDSGCFLSIDDIEQFLINDDFSHPEEKDENTKADGVFSDVLLDSSPGSGSDSYKECSTSPGPVFIEADEDMEKQDKPHQNGAHLPQSKENNVAHILDDDGDDPVAKKRKRQMRNRDAAVRSRERKKMYVRDLEMKSKYFEAECKRLGFMLQCCLAENQALRLSMHNSKAFDASMTKQESAVLLLESLLLGSLLGFLGIMCLLILPSQLLSTLEAGLLENGDSAGWRSVAPRKAESNVSRVVFHSFMVGKTWKASRSRMKLTLSTTEAVL</sequence>
<feature type="compositionally biased region" description="Basic and acidic residues" evidence="8">
    <location>
        <begin position="64"/>
        <end position="74"/>
    </location>
</feature>
<evidence type="ECO:0000259" key="10">
    <source>
        <dbReference type="PROSITE" id="PS50217"/>
    </source>
</evidence>
<dbReference type="GO" id="GO:0005789">
    <property type="term" value="C:endoplasmic reticulum membrane"/>
    <property type="evidence" value="ECO:0007669"/>
    <property type="project" value="UniProtKB-SubCell"/>
</dbReference>
<name>A0A2G9GK28_9LAMI</name>
<evidence type="ECO:0000313" key="11">
    <source>
        <dbReference type="EMBL" id="PIN05626.1"/>
    </source>
</evidence>
<dbReference type="PROSITE" id="PS00036">
    <property type="entry name" value="BZIP_BASIC"/>
    <property type="match status" value="1"/>
</dbReference>
<feature type="transmembrane region" description="Helical" evidence="9">
    <location>
        <begin position="222"/>
        <end position="246"/>
    </location>
</feature>
<dbReference type="EMBL" id="NKXS01004695">
    <property type="protein sequence ID" value="PIN05626.1"/>
    <property type="molecule type" value="Genomic_DNA"/>
</dbReference>
<evidence type="ECO:0000256" key="4">
    <source>
        <dbReference type="ARBA" id="ARBA00023015"/>
    </source>
</evidence>
<evidence type="ECO:0000256" key="3">
    <source>
        <dbReference type="ARBA" id="ARBA00007163"/>
    </source>
</evidence>
<dbReference type="Proteomes" id="UP000231279">
    <property type="component" value="Unassembled WGS sequence"/>
</dbReference>
<dbReference type="PANTHER" id="PTHR47416">
    <property type="entry name" value="BASIC-LEUCINE ZIPPER TRANSCRIPTION FACTOR F-RELATED"/>
    <property type="match status" value="1"/>
</dbReference>
<gene>
    <name evidence="11" type="ORF">CDL12_21833</name>
</gene>
<keyword evidence="5" id="KW-0238">DNA-binding</keyword>
<dbReference type="AlphaFoldDB" id="A0A2G9GK28"/>
<feature type="compositionally biased region" description="Low complexity" evidence="8">
    <location>
        <begin position="80"/>
        <end position="93"/>
    </location>
</feature>
<evidence type="ECO:0000256" key="6">
    <source>
        <dbReference type="ARBA" id="ARBA00023163"/>
    </source>
</evidence>
<evidence type="ECO:0000256" key="8">
    <source>
        <dbReference type="SAM" id="MobiDB-lite"/>
    </source>
</evidence>
<dbReference type="PANTHER" id="PTHR47416:SF8">
    <property type="entry name" value="BASIC-LEUCINE ZIPPER TRANSCRIPTION FACTOR E-RELATED"/>
    <property type="match status" value="1"/>
</dbReference>
<keyword evidence="4" id="KW-0805">Transcription regulation</keyword>
<evidence type="ECO:0000256" key="5">
    <source>
        <dbReference type="ARBA" id="ARBA00023125"/>
    </source>
</evidence>
<feature type="domain" description="BZIP" evidence="10">
    <location>
        <begin position="146"/>
        <end position="188"/>
    </location>
</feature>
<dbReference type="GO" id="GO:0003700">
    <property type="term" value="F:DNA-binding transcription factor activity"/>
    <property type="evidence" value="ECO:0007669"/>
    <property type="project" value="InterPro"/>
</dbReference>
<evidence type="ECO:0000256" key="1">
    <source>
        <dbReference type="ARBA" id="ARBA00004123"/>
    </source>
</evidence>
<keyword evidence="9" id="KW-0472">Membrane</keyword>
<dbReference type="InterPro" id="IPR004827">
    <property type="entry name" value="bZIP"/>
</dbReference>
<keyword evidence="9" id="KW-1133">Transmembrane helix</keyword>
<dbReference type="InterPro" id="IPR046347">
    <property type="entry name" value="bZIP_sf"/>
</dbReference>
<keyword evidence="12" id="KW-1185">Reference proteome</keyword>
<keyword evidence="9" id="KW-0812">Transmembrane</keyword>
<dbReference type="CDD" id="cd14704">
    <property type="entry name" value="bZIP_HY5-like"/>
    <property type="match status" value="1"/>
</dbReference>
<evidence type="ECO:0000256" key="7">
    <source>
        <dbReference type="ARBA" id="ARBA00023242"/>
    </source>
</evidence>
<accession>A0A2G9GK28</accession>
<reference evidence="12" key="1">
    <citation type="journal article" date="2018" name="Gigascience">
        <title>Genome assembly of the Pink Ipe (Handroanthus impetiginosus, Bignoniaceae), a highly valued, ecologically keystone Neotropical timber forest tree.</title>
        <authorList>
            <person name="Silva-Junior O.B."/>
            <person name="Grattapaglia D."/>
            <person name="Novaes E."/>
            <person name="Collevatti R.G."/>
        </authorList>
    </citation>
    <scope>NUCLEOTIDE SEQUENCE [LARGE SCALE GENOMIC DNA]</scope>
    <source>
        <strain evidence="12">cv. UFG-1</strain>
    </source>
</reference>
<dbReference type="SMART" id="SM00338">
    <property type="entry name" value="BRLZ"/>
    <property type="match status" value="1"/>
</dbReference>
<dbReference type="SUPFAM" id="SSF57959">
    <property type="entry name" value="Leucine zipper domain"/>
    <property type="match status" value="1"/>
</dbReference>
<evidence type="ECO:0000256" key="9">
    <source>
        <dbReference type="SAM" id="Phobius"/>
    </source>
</evidence>
<dbReference type="PROSITE" id="PS50217">
    <property type="entry name" value="BZIP"/>
    <property type="match status" value="1"/>
</dbReference>
<evidence type="ECO:0000256" key="2">
    <source>
        <dbReference type="ARBA" id="ARBA00004389"/>
    </source>
</evidence>
<organism evidence="11 12">
    <name type="scientific">Handroanthus impetiginosus</name>
    <dbReference type="NCBI Taxonomy" id="429701"/>
    <lineage>
        <taxon>Eukaryota</taxon>
        <taxon>Viridiplantae</taxon>
        <taxon>Streptophyta</taxon>
        <taxon>Embryophyta</taxon>
        <taxon>Tracheophyta</taxon>
        <taxon>Spermatophyta</taxon>
        <taxon>Magnoliopsida</taxon>
        <taxon>eudicotyledons</taxon>
        <taxon>Gunneridae</taxon>
        <taxon>Pentapetalae</taxon>
        <taxon>asterids</taxon>
        <taxon>lamiids</taxon>
        <taxon>Lamiales</taxon>
        <taxon>Bignoniaceae</taxon>
        <taxon>Crescentiina</taxon>
        <taxon>Tabebuia alliance</taxon>
        <taxon>Handroanthus</taxon>
    </lineage>
</organism>
<dbReference type="OrthoDB" id="674948at2759"/>
<feature type="region of interest" description="Disordered" evidence="8">
    <location>
        <begin position="64"/>
        <end position="162"/>
    </location>
</feature>
<proteinExistence type="inferred from homology"/>
<dbReference type="Pfam" id="PF00170">
    <property type="entry name" value="bZIP_1"/>
    <property type="match status" value="1"/>
</dbReference>
<keyword evidence="7" id="KW-0539">Nucleus</keyword>
<comment type="subcellular location">
    <subcellularLocation>
        <location evidence="2">Endoplasmic reticulum membrane</location>
        <topology evidence="2">Single-pass membrane protein</topology>
    </subcellularLocation>
    <subcellularLocation>
        <location evidence="1">Nucleus</location>
    </subcellularLocation>
</comment>
<protein>
    <recommendedName>
        <fullName evidence="10">BZIP domain-containing protein</fullName>
    </recommendedName>
</protein>
<dbReference type="GO" id="GO:0003677">
    <property type="term" value="F:DNA binding"/>
    <property type="evidence" value="ECO:0007669"/>
    <property type="project" value="UniProtKB-KW"/>
</dbReference>
<comment type="caution">
    <text evidence="11">The sequence shown here is derived from an EMBL/GenBank/DDBJ whole genome shotgun (WGS) entry which is preliminary data.</text>
</comment>
<dbReference type="GO" id="GO:0005634">
    <property type="term" value="C:nucleus"/>
    <property type="evidence" value="ECO:0007669"/>
    <property type="project" value="UniProtKB-SubCell"/>
</dbReference>
<dbReference type="STRING" id="429701.A0A2G9GK28"/>
<keyword evidence="6" id="KW-0804">Transcription</keyword>